<dbReference type="GO" id="GO:0004852">
    <property type="term" value="F:uroporphyrinogen-III synthase activity"/>
    <property type="evidence" value="ECO:0007669"/>
    <property type="project" value="InterPro"/>
</dbReference>
<evidence type="ECO:0000256" key="4">
    <source>
        <dbReference type="ARBA" id="ARBA00023136"/>
    </source>
</evidence>
<reference evidence="8" key="2">
    <citation type="submission" date="2020-09" db="EMBL/GenBank/DDBJ databases">
        <authorList>
            <person name="Sun Q."/>
            <person name="Zhou Y."/>
        </authorList>
    </citation>
    <scope>NUCLEOTIDE SEQUENCE</scope>
    <source>
        <strain evidence="8">CGMCC 1.15725</strain>
    </source>
</reference>
<keyword evidence="9" id="KW-1185">Reference proteome</keyword>
<dbReference type="InterPro" id="IPR019133">
    <property type="entry name" value="MIC60"/>
</dbReference>
<dbReference type="GO" id="GO:0033014">
    <property type="term" value="P:tetrapyrrole biosynthetic process"/>
    <property type="evidence" value="ECO:0007669"/>
    <property type="project" value="InterPro"/>
</dbReference>
<dbReference type="InterPro" id="IPR036108">
    <property type="entry name" value="4pyrrol_syn_uPrphyn_synt_sf"/>
</dbReference>
<dbReference type="Gene3D" id="3.40.50.10090">
    <property type="match status" value="2"/>
</dbReference>
<feature type="compositionally biased region" description="Low complexity" evidence="5">
    <location>
        <begin position="382"/>
        <end position="394"/>
    </location>
</feature>
<dbReference type="Pfam" id="PF09731">
    <property type="entry name" value="Mitofilin"/>
    <property type="match status" value="1"/>
</dbReference>
<dbReference type="InterPro" id="IPR003754">
    <property type="entry name" value="4pyrrol_synth_uPrphyn_synth"/>
</dbReference>
<dbReference type="GO" id="GO:0016020">
    <property type="term" value="C:membrane"/>
    <property type="evidence" value="ECO:0007669"/>
    <property type="project" value="UniProtKB-SubCell"/>
</dbReference>
<dbReference type="AlphaFoldDB" id="A0A8J3E5B6"/>
<evidence type="ECO:0000256" key="6">
    <source>
        <dbReference type="SAM" id="Phobius"/>
    </source>
</evidence>
<evidence type="ECO:0000256" key="3">
    <source>
        <dbReference type="ARBA" id="ARBA00022989"/>
    </source>
</evidence>
<evidence type="ECO:0000256" key="5">
    <source>
        <dbReference type="SAM" id="MobiDB-lite"/>
    </source>
</evidence>
<evidence type="ECO:0000313" key="8">
    <source>
        <dbReference type="EMBL" id="GGF30998.1"/>
    </source>
</evidence>
<evidence type="ECO:0000256" key="1">
    <source>
        <dbReference type="ARBA" id="ARBA00004370"/>
    </source>
</evidence>
<reference evidence="8" key="1">
    <citation type="journal article" date="2014" name="Int. J. Syst. Evol. Microbiol.">
        <title>Complete genome sequence of Corynebacterium casei LMG S-19264T (=DSM 44701T), isolated from a smear-ripened cheese.</title>
        <authorList>
            <consortium name="US DOE Joint Genome Institute (JGI-PGF)"/>
            <person name="Walter F."/>
            <person name="Albersmeier A."/>
            <person name="Kalinowski J."/>
            <person name="Ruckert C."/>
        </authorList>
    </citation>
    <scope>NUCLEOTIDE SEQUENCE</scope>
    <source>
        <strain evidence="8">CGMCC 1.15725</strain>
    </source>
</reference>
<dbReference type="CDD" id="cd06578">
    <property type="entry name" value="HemD"/>
    <property type="match status" value="1"/>
</dbReference>
<proteinExistence type="predicted"/>
<keyword evidence="2 6" id="KW-0812">Transmembrane</keyword>
<keyword evidence="4 6" id="KW-0472">Membrane</keyword>
<dbReference type="SUPFAM" id="SSF69618">
    <property type="entry name" value="HemD-like"/>
    <property type="match status" value="1"/>
</dbReference>
<sequence length="662" mass="67979">MKLLVTRPALDAGPLVALLDADGHAVLAEPLLTIRLRESATLELDGVVALLFTSGNGVRAFAALSDRRNIPAFAVGDRTAAVAREQGFGTVESADGDVAALAALVATHLKPGDGVLLHAAGSEVAGDLAESLGTAGFTYRRAVLYEAEPATALKAETRAALADGTLDGVLLFSPRTARQFAELVRASGLKTDRLTAWCLSPAVAEALGPLPLRAVEVAPEPTQAALLSLIPKARPEEDVLTAAPDQAAPDPKHAPSPKSEPTDEIDPLPPAPKQAAKKPHWRRTLPLFASGAAILIAAGVIALFTPQIKERLIATRLFQTKPVASVAETRPAPAELKGTEPQGTEPQETPSAPTAPAPSPTLPSATSTAAVDQTPAVPSETAAPPAANPGAIAPSHPVTAQSAPEPSEAAPAGVDTARIDRLQDTIGALQQRLAAVETKPAADPASVQTVAAGLADAVGRIARLEAQMQRQAVAQRNEKAMILALAEIKDRIAGSGPFDGPLAVLKASAGNDPAAAPSLAVLERFADHGVESRAALAAELDGLPAAINVPPAPSADAGLWQHIEARARRLVSIRRVDDSGGDKLPPGPDRSLAVAAAALKAGDLSGALDAIKALDGQPAEVARPWLTAARDRLAVEQAADRLMTLATQRLDATAAQEQAKPQ</sequence>
<feature type="domain" description="Tetrapyrrole biosynthesis uroporphyrinogen III synthase" evidence="7">
    <location>
        <begin position="15"/>
        <end position="227"/>
    </location>
</feature>
<evidence type="ECO:0000259" key="7">
    <source>
        <dbReference type="Pfam" id="PF02602"/>
    </source>
</evidence>
<organism evidence="8 9">
    <name type="scientific">Aliidongia dinghuensis</name>
    <dbReference type="NCBI Taxonomy" id="1867774"/>
    <lineage>
        <taxon>Bacteria</taxon>
        <taxon>Pseudomonadati</taxon>
        <taxon>Pseudomonadota</taxon>
        <taxon>Alphaproteobacteria</taxon>
        <taxon>Rhodospirillales</taxon>
        <taxon>Dongiaceae</taxon>
        <taxon>Aliidongia</taxon>
    </lineage>
</organism>
<dbReference type="EMBL" id="BMJQ01000011">
    <property type="protein sequence ID" value="GGF30998.1"/>
    <property type="molecule type" value="Genomic_DNA"/>
</dbReference>
<feature type="region of interest" description="Disordered" evidence="5">
    <location>
        <begin position="325"/>
        <end position="413"/>
    </location>
</feature>
<evidence type="ECO:0000313" key="9">
    <source>
        <dbReference type="Proteomes" id="UP000646365"/>
    </source>
</evidence>
<comment type="subcellular location">
    <subcellularLocation>
        <location evidence="1">Membrane</location>
    </subcellularLocation>
</comment>
<keyword evidence="3 6" id="KW-1133">Transmembrane helix</keyword>
<evidence type="ECO:0000256" key="2">
    <source>
        <dbReference type="ARBA" id="ARBA00022692"/>
    </source>
</evidence>
<dbReference type="PANTHER" id="PTHR15415:SF7">
    <property type="entry name" value="MICOS COMPLEX SUBUNIT MIC60"/>
    <property type="match status" value="1"/>
</dbReference>
<dbReference type="RefSeq" id="WP_189049302.1">
    <property type="nucleotide sequence ID" value="NZ_BMJQ01000011.1"/>
</dbReference>
<gene>
    <name evidence="8" type="ORF">GCM10011611_41390</name>
</gene>
<comment type="caution">
    <text evidence="8">The sequence shown here is derived from an EMBL/GenBank/DDBJ whole genome shotgun (WGS) entry which is preliminary data.</text>
</comment>
<dbReference type="PANTHER" id="PTHR15415">
    <property type="entry name" value="MITOFILIN"/>
    <property type="match status" value="1"/>
</dbReference>
<accession>A0A8J3E5B6</accession>
<dbReference type="Pfam" id="PF02602">
    <property type="entry name" value="HEM4"/>
    <property type="match status" value="1"/>
</dbReference>
<dbReference type="Proteomes" id="UP000646365">
    <property type="component" value="Unassembled WGS sequence"/>
</dbReference>
<feature type="transmembrane region" description="Helical" evidence="6">
    <location>
        <begin position="285"/>
        <end position="304"/>
    </location>
</feature>
<feature type="region of interest" description="Disordered" evidence="5">
    <location>
        <begin position="242"/>
        <end position="279"/>
    </location>
</feature>
<feature type="compositionally biased region" description="Low complexity" evidence="5">
    <location>
        <begin position="402"/>
        <end position="412"/>
    </location>
</feature>
<protein>
    <recommendedName>
        <fullName evidence="7">Tetrapyrrole biosynthesis uroporphyrinogen III synthase domain-containing protein</fullName>
    </recommendedName>
</protein>
<name>A0A8J3E5B6_9PROT</name>